<reference evidence="2" key="1">
    <citation type="submission" date="2024-07" db="EMBL/GenBank/DDBJ databases">
        <title>Two chromosome-level genome assemblies of Korean endemic species Abeliophyllum distichum and Forsythia ovata (Oleaceae).</title>
        <authorList>
            <person name="Jang H."/>
        </authorList>
    </citation>
    <scope>NUCLEOTIDE SEQUENCE [LARGE SCALE GENOMIC DNA]</scope>
</reference>
<comment type="caution">
    <text evidence="1">The sequence shown here is derived from an EMBL/GenBank/DDBJ whole genome shotgun (WGS) entry which is preliminary data.</text>
</comment>
<gene>
    <name evidence="1" type="ORF">Adt_40664</name>
</gene>
<dbReference type="Proteomes" id="UP001604336">
    <property type="component" value="Unassembled WGS sequence"/>
</dbReference>
<sequence length="190" mass="22307">MTIIPRAIIFERINQREIKWGSALSNHAEASYLSKFWEWSVCIHKLLVKRNIPELASAVYSATKDYHRPNSMYRALCKVWCSDTNTFITINGEIGISLWDIRKITGLSISDDYYEEVVPSVSDFSNLLLRSCSYLFKAYSLIVDKKKTDRIRHADWIEFWFQEDYCVPNPRKSKPFKKAMESKPHKKVNE</sequence>
<proteinExistence type="predicted"/>
<dbReference type="AlphaFoldDB" id="A0ABD1Q8K2"/>
<accession>A0ABD1Q8K2</accession>
<keyword evidence="2" id="KW-1185">Reference proteome</keyword>
<protein>
    <recommendedName>
        <fullName evidence="3">Aminotransferase-like plant mobile domain-containing protein</fullName>
    </recommendedName>
</protein>
<evidence type="ECO:0000313" key="2">
    <source>
        <dbReference type="Proteomes" id="UP001604336"/>
    </source>
</evidence>
<dbReference type="EMBL" id="JBFOLK010000012">
    <property type="protein sequence ID" value="KAL2472528.1"/>
    <property type="molecule type" value="Genomic_DNA"/>
</dbReference>
<evidence type="ECO:0000313" key="1">
    <source>
        <dbReference type="EMBL" id="KAL2472528.1"/>
    </source>
</evidence>
<name>A0ABD1Q8K2_9LAMI</name>
<evidence type="ECO:0008006" key="3">
    <source>
        <dbReference type="Google" id="ProtNLM"/>
    </source>
</evidence>
<organism evidence="1 2">
    <name type="scientific">Abeliophyllum distichum</name>
    <dbReference type="NCBI Taxonomy" id="126358"/>
    <lineage>
        <taxon>Eukaryota</taxon>
        <taxon>Viridiplantae</taxon>
        <taxon>Streptophyta</taxon>
        <taxon>Embryophyta</taxon>
        <taxon>Tracheophyta</taxon>
        <taxon>Spermatophyta</taxon>
        <taxon>Magnoliopsida</taxon>
        <taxon>eudicotyledons</taxon>
        <taxon>Gunneridae</taxon>
        <taxon>Pentapetalae</taxon>
        <taxon>asterids</taxon>
        <taxon>lamiids</taxon>
        <taxon>Lamiales</taxon>
        <taxon>Oleaceae</taxon>
        <taxon>Forsythieae</taxon>
        <taxon>Abeliophyllum</taxon>
    </lineage>
</organism>